<accession>A0A0M0BXX9</accession>
<organism evidence="1 2">
    <name type="scientific">miscellaneous Crenarchaeota group-1 archaeon SG8-32-1</name>
    <dbReference type="NCBI Taxonomy" id="1685124"/>
    <lineage>
        <taxon>Archaea</taxon>
        <taxon>Candidatus Bathyarchaeota</taxon>
        <taxon>MCG-1</taxon>
    </lineage>
</organism>
<dbReference type="Proteomes" id="UP000037237">
    <property type="component" value="Unassembled WGS sequence"/>
</dbReference>
<protein>
    <submittedName>
        <fullName evidence="1">Uncharacterized protein</fullName>
    </submittedName>
</protein>
<reference evidence="1 2" key="1">
    <citation type="submission" date="2015-06" db="EMBL/GenBank/DDBJ databases">
        <title>New insights into the roles of widespread benthic archaea in carbon and nitrogen cycling.</title>
        <authorList>
            <person name="Lazar C.S."/>
            <person name="Baker B.J."/>
            <person name="Seitz K.W."/>
            <person name="Hyde A.S."/>
            <person name="Dick G.J."/>
            <person name="Hinrichs K.-U."/>
            <person name="Teske A.P."/>
        </authorList>
    </citation>
    <scope>NUCLEOTIDE SEQUENCE [LARGE SCALE GENOMIC DNA]</scope>
    <source>
        <strain evidence="1">SG8-32-1</strain>
    </source>
</reference>
<proteinExistence type="predicted"/>
<dbReference type="AlphaFoldDB" id="A0A0M0BXX9"/>
<evidence type="ECO:0000313" key="2">
    <source>
        <dbReference type="Proteomes" id="UP000037237"/>
    </source>
</evidence>
<evidence type="ECO:0000313" key="1">
    <source>
        <dbReference type="EMBL" id="KON33468.1"/>
    </source>
</evidence>
<dbReference type="EMBL" id="LFWU01000030">
    <property type="protein sequence ID" value="KON33468.1"/>
    <property type="molecule type" value="Genomic_DNA"/>
</dbReference>
<comment type="caution">
    <text evidence="1">The sequence shown here is derived from an EMBL/GenBank/DDBJ whole genome shotgun (WGS) entry which is preliminary data.</text>
</comment>
<name>A0A0M0BXX9_9ARCH</name>
<sequence>MSEKETIDQVKDKQGIFSKIQNFFTLGYGTKEDLRELDRKLRDLYYIELRDMRHVWEDLYLEAMDAGEAKSRNYKKVIQVLDRVTEKVRHADYGYAGLWDRKGHIRENELARVFNFDRDLGTDLDNLKDAINKTQNEVEAENWEEVSTEVKNVKKTLLDFEDKLNEREKHFRPLDIKDM</sequence>
<gene>
    <name evidence="1" type="ORF">AC477_01535</name>
</gene>